<gene>
    <name evidence="2" type="ORF">IPJ27_14305</name>
</gene>
<feature type="transmembrane region" description="Helical" evidence="1">
    <location>
        <begin position="302"/>
        <end position="324"/>
    </location>
</feature>
<name>A0A935PYS3_9PROT</name>
<feature type="transmembrane region" description="Helical" evidence="1">
    <location>
        <begin position="127"/>
        <end position="150"/>
    </location>
</feature>
<keyword evidence="1" id="KW-0472">Membrane</keyword>
<dbReference type="EMBL" id="JADJMH010000014">
    <property type="protein sequence ID" value="MBK7675824.1"/>
    <property type="molecule type" value="Genomic_DNA"/>
</dbReference>
<dbReference type="AlphaFoldDB" id="A0A935PYS3"/>
<accession>A0A935PYS3</accession>
<feature type="transmembrane region" description="Helical" evidence="1">
    <location>
        <begin position="53"/>
        <end position="71"/>
    </location>
</feature>
<proteinExistence type="predicted"/>
<dbReference type="Pfam" id="PF11168">
    <property type="entry name" value="DUF2955"/>
    <property type="match status" value="1"/>
</dbReference>
<feature type="transmembrane region" description="Helical" evidence="1">
    <location>
        <begin position="170"/>
        <end position="199"/>
    </location>
</feature>
<evidence type="ECO:0000256" key="1">
    <source>
        <dbReference type="SAM" id="Phobius"/>
    </source>
</evidence>
<dbReference type="InterPro" id="IPR022604">
    <property type="entry name" value="DUF2955"/>
</dbReference>
<feature type="transmembrane region" description="Helical" evidence="1">
    <location>
        <begin position="103"/>
        <end position="120"/>
    </location>
</feature>
<feature type="transmembrane region" description="Helical" evidence="1">
    <location>
        <begin position="78"/>
        <end position="97"/>
    </location>
</feature>
<keyword evidence="1" id="KW-0812">Transmembrane</keyword>
<reference evidence="2 3" key="1">
    <citation type="submission" date="2020-10" db="EMBL/GenBank/DDBJ databases">
        <title>Connecting structure to function with the recovery of over 1000 high-quality activated sludge metagenome-assembled genomes encoding full-length rRNA genes using long-read sequencing.</title>
        <authorList>
            <person name="Singleton C.M."/>
            <person name="Petriglieri F."/>
            <person name="Kristensen J.M."/>
            <person name="Kirkegaard R.H."/>
            <person name="Michaelsen T.Y."/>
            <person name="Andersen M.H."/>
            <person name="Karst S.M."/>
            <person name="Dueholm M.S."/>
            <person name="Nielsen P.H."/>
            <person name="Albertsen M."/>
        </authorList>
    </citation>
    <scope>NUCLEOTIDE SEQUENCE [LARGE SCALE GENOMIC DNA]</scope>
    <source>
        <strain evidence="2">EsbW_18-Q3-R4-48_BATAC.285</strain>
    </source>
</reference>
<comment type="caution">
    <text evidence="2">The sequence shown here is derived from an EMBL/GenBank/DDBJ whole genome shotgun (WGS) entry which is preliminary data.</text>
</comment>
<evidence type="ECO:0000313" key="3">
    <source>
        <dbReference type="Proteomes" id="UP000697998"/>
    </source>
</evidence>
<feature type="transmembrane region" description="Helical" evidence="1">
    <location>
        <begin position="244"/>
        <end position="263"/>
    </location>
</feature>
<feature type="transmembrane region" description="Helical" evidence="1">
    <location>
        <begin position="220"/>
        <end position="238"/>
    </location>
</feature>
<dbReference type="Proteomes" id="UP000697998">
    <property type="component" value="Unassembled WGS sequence"/>
</dbReference>
<feature type="transmembrane region" description="Helical" evidence="1">
    <location>
        <begin position="12"/>
        <end position="41"/>
    </location>
</feature>
<protein>
    <submittedName>
        <fullName evidence="2">DUF2955 domain-containing protein</fullName>
    </submittedName>
</protein>
<sequence>MTRADKAVLRLAIGLGLAVLVAYGFALQMPHMVCLMAILLLCRPGPPIPPVKAVAIALLLAGLLVTGVLMVPLLENYALAGVVLTGAILYALFFFGIRTGNPLTMILVVTFTLIPVAGVAEQALVTIISVTIAVGLAVGSLVGGFSHAFFPDAPAAKPAKASPPSREAASWIALRGTLVVMPVFVLALTDPSFYLAAIMKTATLGQQAGSTDTRSAGGELVGSTLMGAAMALVVWIGLSLWPNLWMLMLWMMATALWAGARLFGVRRTSFSPGFWSNALVTMLILLGPAIEDSAGGTGVLAASAVRAGLFIGVALYAWATVWLLERWRASRSESLFFHNG</sequence>
<feature type="transmembrane region" description="Helical" evidence="1">
    <location>
        <begin position="270"/>
        <end position="290"/>
    </location>
</feature>
<keyword evidence="1" id="KW-1133">Transmembrane helix</keyword>
<organism evidence="2 3">
    <name type="scientific">Candidatus Accumulibacter proximus</name>
    <dbReference type="NCBI Taxonomy" id="2954385"/>
    <lineage>
        <taxon>Bacteria</taxon>
        <taxon>Pseudomonadati</taxon>
        <taxon>Pseudomonadota</taxon>
        <taxon>Betaproteobacteria</taxon>
        <taxon>Candidatus Accumulibacter</taxon>
    </lineage>
</organism>
<evidence type="ECO:0000313" key="2">
    <source>
        <dbReference type="EMBL" id="MBK7675824.1"/>
    </source>
</evidence>